<dbReference type="EMBL" id="KY684085">
    <property type="protein sequence ID" value="ARF09457.1"/>
    <property type="molecule type" value="Genomic_DNA"/>
</dbReference>
<organism evidence="1">
    <name type="scientific">Indivirus ILV1</name>
    <dbReference type="NCBI Taxonomy" id="1977633"/>
    <lineage>
        <taxon>Viruses</taxon>
        <taxon>Varidnaviria</taxon>
        <taxon>Bamfordvirae</taxon>
        <taxon>Nucleocytoviricota</taxon>
        <taxon>Megaviricetes</taxon>
        <taxon>Imitervirales</taxon>
        <taxon>Mimiviridae</taxon>
        <taxon>Klosneuvirinae</taxon>
        <taxon>Indivirus</taxon>
    </lineage>
</organism>
<protein>
    <submittedName>
        <fullName evidence="1">Uncharacterized protein</fullName>
    </submittedName>
</protein>
<evidence type="ECO:0000313" key="1">
    <source>
        <dbReference type="EMBL" id="ARF09457.1"/>
    </source>
</evidence>
<proteinExistence type="predicted"/>
<name>A0A1V0SCL4_9VIRU</name>
<gene>
    <name evidence="1" type="ORF">Indivirus_1_80</name>
</gene>
<reference evidence="1" key="1">
    <citation type="journal article" date="2017" name="Science">
        <title>Giant viruses with an expanded complement of translation system components.</title>
        <authorList>
            <person name="Schulz F."/>
            <person name="Yutin N."/>
            <person name="Ivanova N.N."/>
            <person name="Ortega D.R."/>
            <person name="Lee T.K."/>
            <person name="Vierheilig J."/>
            <person name="Daims H."/>
            <person name="Horn M."/>
            <person name="Wagner M."/>
            <person name="Jensen G.J."/>
            <person name="Kyrpides N.C."/>
            <person name="Koonin E.V."/>
            <person name="Woyke T."/>
        </authorList>
    </citation>
    <scope>NUCLEOTIDE SEQUENCE</scope>
    <source>
        <strain evidence="1">ILV1</strain>
    </source>
</reference>
<accession>A0A1V0SCL4</accession>
<sequence length="256" mass="30506">MSISFVAFEDNFDENYTEDVSFEDIIIKKEEKKENTIQYDKMTSEKYRVYRLRKLDPISWIEVDEDYAFKFHHVWDPYTGERKGLDENGPLYFDPDMLIWHFLTKLLNKLWVQPSDEKGGYYEGYYDDGAGAGDDFYLPSRGHHPEWYLFRLPITNCYLTIDHNNQYITFGPKLTNEEVLEIDRLAKKRPNNFKEIFGRQRPSLIEMKRWYDQAISKTPILDCDTENLSTEDLQNLYNRANRQAIDQLVKISSSLK</sequence>